<feature type="coiled-coil region" evidence="1">
    <location>
        <begin position="211"/>
        <end position="253"/>
    </location>
</feature>
<dbReference type="GO" id="GO:0033551">
    <property type="term" value="C:monopolin complex"/>
    <property type="evidence" value="ECO:0007669"/>
    <property type="project" value="InterPro"/>
</dbReference>
<dbReference type="PANTHER" id="PTHR28006:SF1">
    <property type="entry name" value="MONOPOLIN COMPLEX SUBUNIT CSM1"/>
    <property type="match status" value="1"/>
</dbReference>
<dbReference type="GO" id="GO:0051315">
    <property type="term" value="P:attachment of mitotic spindle microtubules to kinetochore"/>
    <property type="evidence" value="ECO:0007669"/>
    <property type="project" value="TreeGrafter"/>
</dbReference>
<feature type="compositionally biased region" description="Polar residues" evidence="2">
    <location>
        <begin position="361"/>
        <end position="376"/>
    </location>
</feature>
<feature type="region of interest" description="Disordered" evidence="2">
    <location>
        <begin position="1"/>
        <end position="158"/>
    </location>
</feature>
<keyword evidence="1" id="KW-0175">Coiled coil</keyword>
<evidence type="ECO:0000313" key="3">
    <source>
        <dbReference type="EMBL" id="KAF5330663.1"/>
    </source>
</evidence>
<feature type="region of interest" description="Disordered" evidence="2">
    <location>
        <begin position="352"/>
        <end position="376"/>
    </location>
</feature>
<dbReference type="GO" id="GO:0045144">
    <property type="term" value="P:meiotic sister chromatid segregation"/>
    <property type="evidence" value="ECO:0007669"/>
    <property type="project" value="TreeGrafter"/>
</dbReference>
<sequence length="522" mass="58251">MSDSEDLDALQLTTPDAPRPAQAAKPGTSRPQAGPSRTTAVSKAVKKPGGRTAEQSGAEDHDAKKLKAARARKPHQEIVEIDALEDNAGNIGELDDEVVEMEAPSRKPQAASKKPSSRSNVPGTTTKPDSKTNGLATNAAAKGKAKAKPQPIVKPPSKVAENVMEVDGVEEDAIEDADEDVVPVARPVGKARMVGTGKMQHRPRRNESQEVARLTEQLSQAEGFIDDLKKQLAELYSVRHTEAEQLMDRMEQQHNITMQVQDNLVKELTEKLTKHDPTFRKGKNNVFELLTRDEADKETQALQDELEKYKNLVSEKDRALKDKDMEIDSLRDDQRALKVELQAEIERAKSLVEKSHRQPHGSAQRNLNNAGVISSHNDPKQTQIIRFYEDLSNVLVPSMKSLPGRYCNTEDWMLNCCYTYTDVTDPTSVPKSLSFNLRLCWEPKVATEEPIENIDQLVESVQYLPKDLDHESEEFRAGLGFLAHEFTFERTQLSLFMRTMHDTVSGEKAGEDEDDESVVLVE</sequence>
<reference evidence="3 4" key="1">
    <citation type="journal article" date="2020" name="ISME J.">
        <title>Uncovering the hidden diversity of litter-decomposition mechanisms in mushroom-forming fungi.</title>
        <authorList>
            <person name="Floudas D."/>
            <person name="Bentzer J."/>
            <person name="Ahren D."/>
            <person name="Johansson T."/>
            <person name="Persson P."/>
            <person name="Tunlid A."/>
        </authorList>
    </citation>
    <scope>NUCLEOTIDE SEQUENCE [LARGE SCALE GENOMIC DNA]</scope>
    <source>
        <strain evidence="3 4">CBS 101986</strain>
    </source>
</reference>
<dbReference type="CDD" id="cd23787">
    <property type="entry name" value="RWD_CSM1"/>
    <property type="match status" value="1"/>
</dbReference>
<evidence type="ECO:0000313" key="4">
    <source>
        <dbReference type="Proteomes" id="UP000567179"/>
    </source>
</evidence>
<feature type="compositionally biased region" description="Polar residues" evidence="2">
    <location>
        <begin position="117"/>
        <end position="127"/>
    </location>
</feature>
<comment type="caution">
    <text evidence="3">The sequence shown here is derived from an EMBL/GenBank/DDBJ whole genome shotgun (WGS) entry which is preliminary data.</text>
</comment>
<dbReference type="PANTHER" id="PTHR28006">
    <property type="entry name" value="MONOPOLIN COMPLEX SUBUNIT CSM1"/>
    <property type="match status" value="1"/>
</dbReference>
<organism evidence="3 4">
    <name type="scientific">Psilocybe cf. subviscida</name>
    <dbReference type="NCBI Taxonomy" id="2480587"/>
    <lineage>
        <taxon>Eukaryota</taxon>
        <taxon>Fungi</taxon>
        <taxon>Dikarya</taxon>
        <taxon>Basidiomycota</taxon>
        <taxon>Agaricomycotina</taxon>
        <taxon>Agaricomycetes</taxon>
        <taxon>Agaricomycetidae</taxon>
        <taxon>Agaricales</taxon>
        <taxon>Agaricineae</taxon>
        <taxon>Strophariaceae</taxon>
        <taxon>Psilocybe</taxon>
    </lineage>
</organism>
<dbReference type="OrthoDB" id="3216420at2759"/>
<dbReference type="GO" id="GO:1990644">
    <property type="term" value="F:microtubule site clamp"/>
    <property type="evidence" value="ECO:0007669"/>
    <property type="project" value="TreeGrafter"/>
</dbReference>
<name>A0A8H5BWL1_9AGAR</name>
<dbReference type="Proteomes" id="UP000567179">
    <property type="component" value="Unassembled WGS sequence"/>
</dbReference>
<gene>
    <name evidence="3" type="ORF">D9619_005367</name>
</gene>
<feature type="compositionally biased region" description="Polar residues" evidence="2">
    <location>
        <begin position="29"/>
        <end position="41"/>
    </location>
</feature>
<dbReference type="EMBL" id="JAACJJ010000001">
    <property type="protein sequence ID" value="KAF5330663.1"/>
    <property type="molecule type" value="Genomic_DNA"/>
</dbReference>
<dbReference type="InterPro" id="IPR040349">
    <property type="entry name" value="Csm1/Pcs1"/>
</dbReference>
<dbReference type="GO" id="GO:0072686">
    <property type="term" value="C:mitotic spindle"/>
    <property type="evidence" value="ECO:0007669"/>
    <property type="project" value="TreeGrafter"/>
</dbReference>
<dbReference type="AlphaFoldDB" id="A0A8H5BWL1"/>
<accession>A0A8H5BWL1</accession>
<dbReference type="GO" id="GO:0034506">
    <property type="term" value="C:chromosome, centromeric core domain"/>
    <property type="evidence" value="ECO:0007669"/>
    <property type="project" value="TreeGrafter"/>
</dbReference>
<evidence type="ECO:0000256" key="2">
    <source>
        <dbReference type="SAM" id="MobiDB-lite"/>
    </source>
</evidence>
<evidence type="ECO:0008006" key="5">
    <source>
        <dbReference type="Google" id="ProtNLM"/>
    </source>
</evidence>
<protein>
    <recommendedName>
        <fullName evidence="5">Monopolin complex subunit Csm1/Pcs1 C-terminal domain-containing protein</fullName>
    </recommendedName>
</protein>
<dbReference type="GO" id="GO:0005730">
    <property type="term" value="C:nucleolus"/>
    <property type="evidence" value="ECO:0007669"/>
    <property type="project" value="TreeGrafter"/>
</dbReference>
<feature type="compositionally biased region" description="Low complexity" evidence="2">
    <location>
        <begin position="131"/>
        <end position="142"/>
    </location>
</feature>
<keyword evidence="4" id="KW-1185">Reference proteome</keyword>
<proteinExistence type="predicted"/>
<evidence type="ECO:0000256" key="1">
    <source>
        <dbReference type="SAM" id="Coils"/>
    </source>
</evidence>